<proteinExistence type="predicted"/>
<dbReference type="Proteomes" id="UP001457282">
    <property type="component" value="Unassembled WGS sequence"/>
</dbReference>
<evidence type="ECO:0000256" key="1">
    <source>
        <dbReference type="SAM" id="Phobius"/>
    </source>
</evidence>
<comment type="caution">
    <text evidence="2">The sequence shown here is derived from an EMBL/GenBank/DDBJ whole genome shotgun (WGS) entry which is preliminary data.</text>
</comment>
<organism evidence="2 3">
    <name type="scientific">Rubus argutus</name>
    <name type="common">Southern blackberry</name>
    <dbReference type="NCBI Taxonomy" id="59490"/>
    <lineage>
        <taxon>Eukaryota</taxon>
        <taxon>Viridiplantae</taxon>
        <taxon>Streptophyta</taxon>
        <taxon>Embryophyta</taxon>
        <taxon>Tracheophyta</taxon>
        <taxon>Spermatophyta</taxon>
        <taxon>Magnoliopsida</taxon>
        <taxon>eudicotyledons</taxon>
        <taxon>Gunneridae</taxon>
        <taxon>Pentapetalae</taxon>
        <taxon>rosids</taxon>
        <taxon>fabids</taxon>
        <taxon>Rosales</taxon>
        <taxon>Rosaceae</taxon>
        <taxon>Rosoideae</taxon>
        <taxon>Rosoideae incertae sedis</taxon>
        <taxon>Rubus</taxon>
    </lineage>
</organism>
<keyword evidence="1" id="KW-0472">Membrane</keyword>
<dbReference type="EMBL" id="JBEDUW010000002">
    <property type="protein sequence ID" value="KAK9946555.1"/>
    <property type="molecule type" value="Genomic_DNA"/>
</dbReference>
<gene>
    <name evidence="2" type="ORF">M0R45_012015</name>
</gene>
<keyword evidence="1" id="KW-1133">Transmembrane helix</keyword>
<keyword evidence="1" id="KW-0812">Transmembrane</keyword>
<feature type="transmembrane region" description="Helical" evidence="1">
    <location>
        <begin position="75"/>
        <end position="96"/>
    </location>
</feature>
<dbReference type="AlphaFoldDB" id="A0AAW1YDD1"/>
<protein>
    <submittedName>
        <fullName evidence="2">Uncharacterized protein</fullName>
    </submittedName>
</protein>
<name>A0AAW1YDD1_RUBAR</name>
<sequence length="461" mass="49722">MMLRLCYRTRRDCYYLFPHHHRQPRFFSSSASRNPIEPPINLKNANQVPPPPSILQHRSSPLIPIPTASISRNTVLGLSAAIASVAIASYAVVAGIDSDEKSFNPLYDAVQRAAHQSAESCRRIIHHAKQTGVTASVLWHSLRSVLSSANHEVRSGFQLRVAALLADISAANASRRAAIVGAGGGAVVDWLLESVAVPRMGPGLKQTVLGRPRAVPNLLRFIYSCQPKQSKKHSRRSSLDVSDSLRGRSMLVAAIMDIVTSNCDSLEKVSFKPSLPGNAETRDIAAALQVIEEGGMRLDDSNENEDDEDGDSGIKAVVPGLWDDLTCQHVAVPFAAWALANWAMASDENRSLIQELDGDGNAIMTALMAPERSVKWHGSLVARLLLEDDNKASSVKGTTQPNSDKVKTQIDQSNILSATQTANLLVAAVVNLAVKQLGTTTDSVDTSPLADLLSMEPFSPH</sequence>
<dbReference type="PANTHER" id="PTHR48202">
    <property type="entry name" value="ALPHA/BETA-HYDROLASES SUPERFAMILY PROTEIN"/>
    <property type="match status" value="1"/>
</dbReference>
<evidence type="ECO:0000313" key="2">
    <source>
        <dbReference type="EMBL" id="KAK9946555.1"/>
    </source>
</evidence>
<keyword evidence="3" id="KW-1185">Reference proteome</keyword>
<dbReference type="PANTHER" id="PTHR48202:SF1">
    <property type="entry name" value="ALPHA_BETA-HYDROLASES SUPERFAMILY PROTEIN"/>
    <property type="match status" value="1"/>
</dbReference>
<evidence type="ECO:0000313" key="3">
    <source>
        <dbReference type="Proteomes" id="UP001457282"/>
    </source>
</evidence>
<accession>A0AAW1YDD1</accession>
<reference evidence="2 3" key="1">
    <citation type="journal article" date="2023" name="G3 (Bethesda)">
        <title>A chromosome-length genome assembly and annotation of blackberry (Rubus argutus, cv. 'Hillquist').</title>
        <authorList>
            <person name="Bruna T."/>
            <person name="Aryal R."/>
            <person name="Dudchenko O."/>
            <person name="Sargent D.J."/>
            <person name="Mead D."/>
            <person name="Buti M."/>
            <person name="Cavallini A."/>
            <person name="Hytonen T."/>
            <person name="Andres J."/>
            <person name="Pham M."/>
            <person name="Weisz D."/>
            <person name="Mascagni F."/>
            <person name="Usai G."/>
            <person name="Natali L."/>
            <person name="Bassil N."/>
            <person name="Fernandez G.E."/>
            <person name="Lomsadze A."/>
            <person name="Armour M."/>
            <person name="Olukolu B."/>
            <person name="Poorten T."/>
            <person name="Britton C."/>
            <person name="Davik J."/>
            <person name="Ashrafi H."/>
            <person name="Aiden E.L."/>
            <person name="Borodovsky M."/>
            <person name="Worthington M."/>
        </authorList>
    </citation>
    <scope>NUCLEOTIDE SEQUENCE [LARGE SCALE GENOMIC DNA]</scope>
    <source>
        <strain evidence="2">PI 553951</strain>
    </source>
</reference>